<name>A0ABU4PI95_9SPHN</name>
<organism evidence="1 2">
    <name type="scientific">Sphingomonas echinoides</name>
    <dbReference type="NCBI Taxonomy" id="59803"/>
    <lineage>
        <taxon>Bacteria</taxon>
        <taxon>Pseudomonadati</taxon>
        <taxon>Pseudomonadota</taxon>
        <taxon>Alphaproteobacteria</taxon>
        <taxon>Sphingomonadales</taxon>
        <taxon>Sphingomonadaceae</taxon>
        <taxon>Sphingomonas</taxon>
    </lineage>
</organism>
<evidence type="ECO:0000313" key="2">
    <source>
        <dbReference type="Proteomes" id="UP001279660"/>
    </source>
</evidence>
<reference evidence="1 2" key="1">
    <citation type="submission" date="2023-11" db="EMBL/GenBank/DDBJ databases">
        <title>MicrobeMod: A computational toolkit for identifying prokaryotic methylation and restriction-modification with nanopore sequencing.</title>
        <authorList>
            <person name="Crits-Christoph A."/>
            <person name="Kang S.C."/>
            <person name="Lee H."/>
            <person name="Ostrov N."/>
        </authorList>
    </citation>
    <scope>NUCLEOTIDE SEQUENCE [LARGE SCALE GENOMIC DNA]</scope>
    <source>
        <strain evidence="1 2">ATCC 14820</strain>
    </source>
</reference>
<proteinExistence type="predicted"/>
<dbReference type="EMBL" id="JAWXXV010000001">
    <property type="protein sequence ID" value="MDX5983901.1"/>
    <property type="molecule type" value="Genomic_DNA"/>
</dbReference>
<dbReference type="RefSeq" id="WP_169313325.1">
    <property type="nucleotide sequence ID" value="NZ_JAWXXV010000001.1"/>
</dbReference>
<dbReference type="Proteomes" id="UP001279660">
    <property type="component" value="Unassembled WGS sequence"/>
</dbReference>
<protein>
    <submittedName>
        <fullName evidence="1">DUF2971 domain-containing protein</fullName>
    </submittedName>
</protein>
<keyword evidence="2" id="KW-1185">Reference proteome</keyword>
<dbReference type="Pfam" id="PF11185">
    <property type="entry name" value="DUF2971"/>
    <property type="match status" value="1"/>
</dbReference>
<sequence length="233" mass="26372">MNDYMEVKSGQQWLTHLSDIFFSENADFAYSSRLRDLVDELAEREITCFAACFCDQPDQLSQWRGYGSGGPGISIGFNAGILEKNTNLSLNTVRYDQDETIRSLEDCLKRAKARLSSNPNSAGVKSILEEAEDNIVSCIITSKNTTFIEERECRLIAKVASTGVPNVIYRTKGALLIPYLEIDLSADWQKLIPEVWIGPVNYREDTWKSVREFLDYNKLKSTELKNSASPYRA</sequence>
<evidence type="ECO:0000313" key="1">
    <source>
        <dbReference type="EMBL" id="MDX5983901.1"/>
    </source>
</evidence>
<comment type="caution">
    <text evidence="1">The sequence shown here is derived from an EMBL/GenBank/DDBJ whole genome shotgun (WGS) entry which is preliminary data.</text>
</comment>
<dbReference type="InterPro" id="IPR021352">
    <property type="entry name" value="DUF2971"/>
</dbReference>
<gene>
    <name evidence="1" type="ORF">SIL82_06485</name>
</gene>
<accession>A0ABU4PI95</accession>